<dbReference type="InterPro" id="IPR003170">
    <property type="entry name" value="MurB"/>
</dbReference>
<dbReference type="GO" id="GO:0009252">
    <property type="term" value="P:peptidoglycan biosynthetic process"/>
    <property type="evidence" value="ECO:0007669"/>
    <property type="project" value="UniProtKB-UniRule"/>
</dbReference>
<dbReference type="UniPathway" id="UPA00219"/>
<dbReference type="NCBIfam" id="NF010478">
    <property type="entry name" value="PRK13903.1"/>
    <property type="match status" value="1"/>
</dbReference>
<dbReference type="GO" id="GO:0071555">
    <property type="term" value="P:cell wall organization"/>
    <property type="evidence" value="ECO:0007669"/>
    <property type="project" value="UniProtKB-KW"/>
</dbReference>
<comment type="pathway">
    <text evidence="4 16">Cell wall biogenesis; peptidoglycan biosynthesis.</text>
</comment>
<dbReference type="Gene3D" id="3.90.78.10">
    <property type="entry name" value="UDP-N-acetylenolpyruvoylglucosamine reductase, C-terminal domain"/>
    <property type="match status" value="1"/>
</dbReference>
<keyword evidence="9 16" id="KW-0521">NADP</keyword>
<evidence type="ECO:0000256" key="2">
    <source>
        <dbReference type="ARBA" id="ARBA00003921"/>
    </source>
</evidence>
<keyword evidence="11 16" id="KW-0573">Peptidoglycan synthesis</keyword>
<keyword evidence="8 16" id="KW-0274">FAD</keyword>
<dbReference type="GO" id="GO:0008762">
    <property type="term" value="F:UDP-N-acetylmuramate dehydrogenase activity"/>
    <property type="evidence" value="ECO:0007669"/>
    <property type="project" value="UniProtKB-UniRule"/>
</dbReference>
<dbReference type="InterPro" id="IPR011601">
    <property type="entry name" value="MurB_C"/>
</dbReference>
<dbReference type="GO" id="GO:0005829">
    <property type="term" value="C:cytosol"/>
    <property type="evidence" value="ECO:0007669"/>
    <property type="project" value="TreeGrafter"/>
</dbReference>
<dbReference type="HAMAP" id="MF_00037">
    <property type="entry name" value="MurB"/>
    <property type="match status" value="1"/>
</dbReference>
<accession>A0A0G1K1F9</accession>
<dbReference type="InterPro" id="IPR016166">
    <property type="entry name" value="FAD-bd_PCMH"/>
</dbReference>
<comment type="subcellular location">
    <subcellularLocation>
        <location evidence="3 16">Cytoplasm</location>
    </subcellularLocation>
</comment>
<dbReference type="InterPro" id="IPR006094">
    <property type="entry name" value="Oxid_FAD_bind_N"/>
</dbReference>
<dbReference type="GO" id="GO:0071949">
    <property type="term" value="F:FAD binding"/>
    <property type="evidence" value="ECO:0007669"/>
    <property type="project" value="InterPro"/>
</dbReference>
<dbReference type="SUPFAM" id="SSF56194">
    <property type="entry name" value="Uridine diphospho-N-Acetylenolpyruvylglucosamine reductase, MurB, C-terminal domain"/>
    <property type="match status" value="1"/>
</dbReference>
<comment type="similarity">
    <text evidence="16">Belongs to the MurB family.</text>
</comment>
<dbReference type="InterPro" id="IPR016167">
    <property type="entry name" value="FAD-bd_PCMH_sub1"/>
</dbReference>
<dbReference type="InterPro" id="IPR036635">
    <property type="entry name" value="MurB_C_sf"/>
</dbReference>
<dbReference type="InterPro" id="IPR016169">
    <property type="entry name" value="FAD-bd_PCMH_sub2"/>
</dbReference>
<evidence type="ECO:0000313" key="19">
    <source>
        <dbReference type="Proteomes" id="UP000034736"/>
    </source>
</evidence>
<proteinExistence type="inferred from homology"/>
<name>A0A0G1K1F9_9BACT</name>
<evidence type="ECO:0000256" key="7">
    <source>
        <dbReference type="ARBA" id="ARBA00022630"/>
    </source>
</evidence>
<dbReference type="STRING" id="1618647.UW30_C0006G0026"/>
<dbReference type="EC" id="1.3.1.98" evidence="16"/>
<dbReference type="Pfam" id="PF02873">
    <property type="entry name" value="MurB_C"/>
    <property type="match status" value="1"/>
</dbReference>
<dbReference type="NCBIfam" id="TIGR00179">
    <property type="entry name" value="murB"/>
    <property type="match status" value="1"/>
</dbReference>
<dbReference type="Gene3D" id="3.30.43.10">
    <property type="entry name" value="Uridine Diphospho-n-acetylenolpyruvylglucosamine Reductase, domain 2"/>
    <property type="match status" value="1"/>
</dbReference>
<dbReference type="Proteomes" id="UP000034736">
    <property type="component" value="Unassembled WGS sequence"/>
</dbReference>
<evidence type="ECO:0000256" key="1">
    <source>
        <dbReference type="ARBA" id="ARBA00001974"/>
    </source>
</evidence>
<feature type="active site" evidence="16">
    <location>
        <position position="165"/>
    </location>
</feature>
<dbReference type="PANTHER" id="PTHR21071:SF4">
    <property type="entry name" value="UDP-N-ACETYLENOLPYRUVOYLGLUCOSAMINE REDUCTASE"/>
    <property type="match status" value="1"/>
</dbReference>
<evidence type="ECO:0000256" key="11">
    <source>
        <dbReference type="ARBA" id="ARBA00022984"/>
    </source>
</evidence>
<comment type="caution">
    <text evidence="18">The sequence shown here is derived from an EMBL/GenBank/DDBJ whole genome shotgun (WGS) entry which is preliminary data.</text>
</comment>
<comment type="catalytic activity">
    <reaction evidence="15 16">
        <text>UDP-N-acetyl-alpha-D-muramate + NADP(+) = UDP-N-acetyl-3-O-(1-carboxyvinyl)-alpha-D-glucosamine + NADPH + H(+)</text>
        <dbReference type="Rhea" id="RHEA:12248"/>
        <dbReference type="ChEBI" id="CHEBI:15378"/>
        <dbReference type="ChEBI" id="CHEBI:57783"/>
        <dbReference type="ChEBI" id="CHEBI:58349"/>
        <dbReference type="ChEBI" id="CHEBI:68483"/>
        <dbReference type="ChEBI" id="CHEBI:70757"/>
        <dbReference type="EC" id="1.3.1.98"/>
    </reaction>
</comment>
<evidence type="ECO:0000256" key="5">
    <source>
        <dbReference type="ARBA" id="ARBA00022490"/>
    </source>
</evidence>
<comment type="function">
    <text evidence="2 16">Cell wall formation.</text>
</comment>
<gene>
    <name evidence="16" type="primary">murB</name>
    <name evidence="18" type="ORF">UW30_C0006G0026</name>
</gene>
<feature type="active site" evidence="16">
    <location>
        <position position="349"/>
    </location>
</feature>
<evidence type="ECO:0000256" key="16">
    <source>
        <dbReference type="HAMAP-Rule" id="MF_00037"/>
    </source>
</evidence>
<dbReference type="PATRIC" id="fig|1618647.3.peg.343"/>
<evidence type="ECO:0000256" key="3">
    <source>
        <dbReference type="ARBA" id="ARBA00004496"/>
    </source>
</evidence>
<dbReference type="SUPFAM" id="SSF56176">
    <property type="entry name" value="FAD-binding/transporter-associated domain-like"/>
    <property type="match status" value="1"/>
</dbReference>
<feature type="domain" description="FAD-binding PCMH-type" evidence="17">
    <location>
        <begin position="17"/>
        <end position="189"/>
    </location>
</feature>
<evidence type="ECO:0000256" key="9">
    <source>
        <dbReference type="ARBA" id="ARBA00022857"/>
    </source>
</evidence>
<evidence type="ECO:0000256" key="8">
    <source>
        <dbReference type="ARBA" id="ARBA00022827"/>
    </source>
</evidence>
<dbReference type="Pfam" id="PF01565">
    <property type="entry name" value="FAD_binding_4"/>
    <property type="match status" value="1"/>
</dbReference>
<organism evidence="18 19">
    <name type="scientific">Candidatus Giovannonibacteria bacterium GW2011_GWA2_44_13b</name>
    <dbReference type="NCBI Taxonomy" id="1618647"/>
    <lineage>
        <taxon>Bacteria</taxon>
        <taxon>Candidatus Giovannoniibacteriota</taxon>
    </lineage>
</organism>
<evidence type="ECO:0000256" key="14">
    <source>
        <dbReference type="ARBA" id="ARBA00023316"/>
    </source>
</evidence>
<keyword evidence="14 16" id="KW-0961">Cell wall biogenesis/degradation</keyword>
<keyword evidence="10 16" id="KW-0133">Cell shape</keyword>
<dbReference type="GO" id="GO:0051301">
    <property type="term" value="P:cell division"/>
    <property type="evidence" value="ECO:0007669"/>
    <property type="project" value="UniProtKB-KW"/>
</dbReference>
<feature type="active site" description="Proton donor" evidence="16">
    <location>
        <position position="241"/>
    </location>
</feature>
<keyword evidence="6 16" id="KW-0132">Cell division</keyword>
<keyword evidence="5 16" id="KW-0963">Cytoplasm</keyword>
<evidence type="ECO:0000256" key="6">
    <source>
        <dbReference type="ARBA" id="ARBA00022618"/>
    </source>
</evidence>
<evidence type="ECO:0000256" key="12">
    <source>
        <dbReference type="ARBA" id="ARBA00023002"/>
    </source>
</evidence>
<dbReference type="PROSITE" id="PS51387">
    <property type="entry name" value="FAD_PCMH"/>
    <property type="match status" value="1"/>
</dbReference>
<evidence type="ECO:0000259" key="17">
    <source>
        <dbReference type="PROSITE" id="PS51387"/>
    </source>
</evidence>
<evidence type="ECO:0000256" key="4">
    <source>
        <dbReference type="ARBA" id="ARBA00004752"/>
    </source>
</evidence>
<reference evidence="18 19" key="1">
    <citation type="journal article" date="2015" name="Nature">
        <title>rRNA introns, odd ribosomes, and small enigmatic genomes across a large radiation of phyla.</title>
        <authorList>
            <person name="Brown C.T."/>
            <person name="Hug L.A."/>
            <person name="Thomas B.C."/>
            <person name="Sharon I."/>
            <person name="Castelle C.J."/>
            <person name="Singh A."/>
            <person name="Wilkins M.J."/>
            <person name="Williams K.H."/>
            <person name="Banfield J.F."/>
        </authorList>
    </citation>
    <scope>NUCLEOTIDE SEQUENCE [LARGE SCALE GENOMIC DNA]</scope>
</reference>
<evidence type="ECO:0000256" key="13">
    <source>
        <dbReference type="ARBA" id="ARBA00023306"/>
    </source>
</evidence>
<dbReference type="GO" id="GO:0008360">
    <property type="term" value="P:regulation of cell shape"/>
    <property type="evidence" value="ECO:0007669"/>
    <property type="project" value="UniProtKB-KW"/>
</dbReference>
<dbReference type="PANTHER" id="PTHR21071">
    <property type="entry name" value="UDP-N-ACETYLENOLPYRUVOYLGLUCOSAMINE REDUCTASE"/>
    <property type="match status" value="1"/>
</dbReference>
<evidence type="ECO:0000313" key="18">
    <source>
        <dbReference type="EMBL" id="KKT41599.1"/>
    </source>
</evidence>
<comment type="cofactor">
    <cofactor evidence="1 16">
        <name>FAD</name>
        <dbReference type="ChEBI" id="CHEBI:57692"/>
    </cofactor>
</comment>
<evidence type="ECO:0000256" key="15">
    <source>
        <dbReference type="ARBA" id="ARBA00048914"/>
    </source>
</evidence>
<protein>
    <recommendedName>
        <fullName evidence="16">UDP-N-acetylenolpyruvoylglucosamine reductase</fullName>
        <ecNumber evidence="16">1.3.1.98</ecNumber>
    </recommendedName>
    <alternativeName>
        <fullName evidence="16">UDP-N-acetylmuramate dehydrogenase</fullName>
    </alternativeName>
</protein>
<keyword evidence="7 16" id="KW-0285">Flavoprotein</keyword>
<dbReference type="Gene3D" id="3.30.465.10">
    <property type="match status" value="1"/>
</dbReference>
<sequence length="353" mass="38469">MIQFKENIIIAPYTVFKIGGPADFFCEVKNKEELKEALAWANGKGIKVFIIGGGSNILVSDNGFRGLAILNNIKGILAVLRGDFSEITFGAGEEWDDFVNYAVERGFAGVECLSGIPGKVGAALMQNIGAYGQSVDKAFARATVIDIKTGEERIFQKEECGLSYRTSRFKTTDRGRYVIADVTFSLKSGDPMVSYHDLKSYFIDGSKKPILTEVRNAVLEIRNKKGMLVTGGGNFLKSAGSFFVNPIIPKDAIGKLRPLAAACNASNPNQCKEPWSWEQKDGRYKISAACLMNLAGFEKGMRTGSVGISSYHTLALVNYGEATASEVKNLALEIQKAVKEKFGIDLEIEPDII</sequence>
<dbReference type="InterPro" id="IPR036318">
    <property type="entry name" value="FAD-bd_PCMH-like_sf"/>
</dbReference>
<dbReference type="AlphaFoldDB" id="A0A0G1K1F9"/>
<keyword evidence="13 16" id="KW-0131">Cell cycle</keyword>
<dbReference type="EMBL" id="LCHU01000006">
    <property type="protein sequence ID" value="KKT41599.1"/>
    <property type="molecule type" value="Genomic_DNA"/>
</dbReference>
<evidence type="ECO:0000256" key="10">
    <source>
        <dbReference type="ARBA" id="ARBA00022960"/>
    </source>
</evidence>
<keyword evidence="12 16" id="KW-0560">Oxidoreductase</keyword>